<comment type="caution">
    <text evidence="3">The sequence shown here is derived from an EMBL/GenBank/DDBJ whole genome shotgun (WGS) entry which is preliminary data.</text>
</comment>
<dbReference type="AlphaFoldDB" id="A0A1F8H1W7"/>
<feature type="signal peptide" evidence="2">
    <location>
        <begin position="1"/>
        <end position="23"/>
    </location>
</feature>
<evidence type="ECO:0000256" key="2">
    <source>
        <dbReference type="SAM" id="SignalP"/>
    </source>
</evidence>
<dbReference type="EMBL" id="MGKT01000007">
    <property type="protein sequence ID" value="OGN30908.1"/>
    <property type="molecule type" value="Genomic_DNA"/>
</dbReference>
<name>A0A1F8H1W7_9BACT</name>
<keyword evidence="2" id="KW-0732">Signal</keyword>
<organism evidence="3 4">
    <name type="scientific">Candidatus Yanofskybacteria bacterium RIFCSPLOWO2_02_FULL_44_18</name>
    <dbReference type="NCBI Taxonomy" id="1802705"/>
    <lineage>
        <taxon>Bacteria</taxon>
        <taxon>Candidatus Yanofskyibacteriota</taxon>
    </lineage>
</organism>
<evidence type="ECO:0008006" key="5">
    <source>
        <dbReference type="Google" id="ProtNLM"/>
    </source>
</evidence>
<gene>
    <name evidence="3" type="ORF">A3I96_01355</name>
</gene>
<sequence length="257" mass="28071">MRRFVFSIITVIVVLGAAVPAHADRRQAVPRMPQTFHSYGVGFDNLGVVQIANLAIVDRQVDALRAIRFRFLAEQASWNGYYWGVQGPMGWMPITYGDGGWLPGIRPLTPGERVVGAGIAGATVGGIFGGRRGALIGGIAAGATSAFIERRKAREARRIAEAQAEAMAEQEREVREAAFRPNYRWVVKNTTRLVAQFVLDNRTYTVEPYGSVEVDRPDGGFSEVRFIQPVVGGLNKLSGQVVPTTEGTSWELVPTLK</sequence>
<evidence type="ECO:0000313" key="3">
    <source>
        <dbReference type="EMBL" id="OGN30908.1"/>
    </source>
</evidence>
<dbReference type="Proteomes" id="UP000177111">
    <property type="component" value="Unassembled WGS sequence"/>
</dbReference>
<proteinExistence type="predicted"/>
<accession>A0A1F8H1W7</accession>
<keyword evidence="1" id="KW-0175">Coiled coil</keyword>
<evidence type="ECO:0000256" key="1">
    <source>
        <dbReference type="SAM" id="Coils"/>
    </source>
</evidence>
<feature type="coiled-coil region" evidence="1">
    <location>
        <begin position="145"/>
        <end position="173"/>
    </location>
</feature>
<evidence type="ECO:0000313" key="4">
    <source>
        <dbReference type="Proteomes" id="UP000177111"/>
    </source>
</evidence>
<protein>
    <recommendedName>
        <fullName evidence="5">Glycine zipper domain-containing protein</fullName>
    </recommendedName>
</protein>
<feature type="chain" id="PRO_5009535730" description="Glycine zipper domain-containing protein" evidence="2">
    <location>
        <begin position="24"/>
        <end position="257"/>
    </location>
</feature>
<reference evidence="3 4" key="1">
    <citation type="journal article" date="2016" name="Nat. Commun.">
        <title>Thousands of microbial genomes shed light on interconnected biogeochemical processes in an aquifer system.</title>
        <authorList>
            <person name="Anantharaman K."/>
            <person name="Brown C.T."/>
            <person name="Hug L.A."/>
            <person name="Sharon I."/>
            <person name="Castelle C.J."/>
            <person name="Probst A.J."/>
            <person name="Thomas B.C."/>
            <person name="Singh A."/>
            <person name="Wilkins M.J."/>
            <person name="Karaoz U."/>
            <person name="Brodie E.L."/>
            <person name="Williams K.H."/>
            <person name="Hubbard S.S."/>
            <person name="Banfield J.F."/>
        </authorList>
    </citation>
    <scope>NUCLEOTIDE SEQUENCE [LARGE SCALE GENOMIC DNA]</scope>
</reference>